<evidence type="ECO:0000256" key="1">
    <source>
        <dbReference type="ARBA" id="ARBA00004123"/>
    </source>
</evidence>
<feature type="domain" description="Zinc-finger" evidence="11">
    <location>
        <begin position="164"/>
        <end position="259"/>
    </location>
</feature>
<protein>
    <recommendedName>
        <fullName evidence="11">Zinc-finger domain-containing protein</fullName>
    </recommendedName>
</protein>
<feature type="region of interest" description="Disordered" evidence="10">
    <location>
        <begin position="71"/>
        <end position="128"/>
    </location>
</feature>
<dbReference type="GO" id="GO:0006355">
    <property type="term" value="P:regulation of DNA-templated transcription"/>
    <property type="evidence" value="ECO:0007669"/>
    <property type="project" value="InterPro"/>
</dbReference>
<evidence type="ECO:0000256" key="3">
    <source>
        <dbReference type="ARBA" id="ARBA00022490"/>
    </source>
</evidence>
<reference evidence="12 13" key="1">
    <citation type="submission" date="2017-09" db="EMBL/GenBank/DDBJ databases">
        <title>WGS assembly of Aquilegia coerulea Goldsmith.</title>
        <authorList>
            <person name="Hodges S."/>
            <person name="Kramer E."/>
            <person name="Nordborg M."/>
            <person name="Tomkins J."/>
            <person name="Borevitz J."/>
            <person name="Derieg N."/>
            <person name="Yan J."/>
            <person name="Mihaltcheva S."/>
            <person name="Hayes R.D."/>
            <person name="Rokhsar D."/>
        </authorList>
    </citation>
    <scope>NUCLEOTIDE SEQUENCE [LARGE SCALE GENOMIC DNA]</scope>
    <source>
        <strain evidence="13">cv. Goldsmith</strain>
    </source>
</reference>
<evidence type="ECO:0000313" key="13">
    <source>
        <dbReference type="Proteomes" id="UP000230069"/>
    </source>
</evidence>
<keyword evidence="6" id="KW-0832">Ubl conjugation</keyword>
<gene>
    <name evidence="12" type="ORF">AQUCO_06700051v1</name>
</gene>
<feature type="region of interest" description="Disordered" evidence="10">
    <location>
        <begin position="271"/>
        <end position="291"/>
    </location>
</feature>
<sequence>MAGLFIRLFLSRKKRSKKQMKKIKKKNKHEQQLSYEQCREKRIEENMEKMRALGLFDLSSNFMSLVRKRQQCERKSSSHQSSTLPASVPLRRSNRLQNVNPVGSVEMNKNNKENGEDDSRSSLIKKGSRPEIYTEEHVKLLGSCKSSWTLFVDGYGKNGKRLNDSTNGKTCHQCRKKTLGHRTSCVKCKLVRGQFCGDCLYMRYGENVLEVNQNPEWICPVCRGICNCSVCRRAKGWLPTRLLYTKVSKLGFKSVAHYLIHTLRDDKIPGPKDSFNSDDGKKGSLEQTATL</sequence>
<evidence type="ECO:0000256" key="9">
    <source>
        <dbReference type="ARBA" id="ARBA00023242"/>
    </source>
</evidence>
<feature type="region of interest" description="Disordered" evidence="10">
    <location>
        <begin position="16"/>
        <end position="35"/>
    </location>
</feature>
<evidence type="ECO:0000256" key="6">
    <source>
        <dbReference type="ARBA" id="ARBA00022843"/>
    </source>
</evidence>
<proteinExistence type="predicted"/>
<name>A0A2G5CBV3_AQUCA</name>
<evidence type="ECO:0000256" key="8">
    <source>
        <dbReference type="ARBA" id="ARBA00023163"/>
    </source>
</evidence>
<feature type="compositionally biased region" description="Basic and acidic residues" evidence="10">
    <location>
        <begin position="109"/>
        <end position="120"/>
    </location>
</feature>
<comment type="subcellular location">
    <subcellularLocation>
        <location evidence="2">Cytoplasm</location>
    </subcellularLocation>
    <subcellularLocation>
        <location evidence="1">Nucleus</location>
    </subcellularLocation>
</comment>
<dbReference type="Proteomes" id="UP000230069">
    <property type="component" value="Unassembled WGS sequence"/>
</dbReference>
<keyword evidence="3" id="KW-0963">Cytoplasm</keyword>
<keyword evidence="8" id="KW-0804">Transcription</keyword>
<feature type="compositionally biased region" description="Basic residues" evidence="10">
    <location>
        <begin position="16"/>
        <end position="28"/>
    </location>
</feature>
<dbReference type="InterPro" id="IPR040221">
    <property type="entry name" value="CDCA7/CDA7L"/>
</dbReference>
<evidence type="ECO:0000256" key="2">
    <source>
        <dbReference type="ARBA" id="ARBA00004496"/>
    </source>
</evidence>
<dbReference type="GO" id="GO:0005634">
    <property type="term" value="C:nucleus"/>
    <property type="evidence" value="ECO:0007669"/>
    <property type="project" value="UniProtKB-SubCell"/>
</dbReference>
<keyword evidence="13" id="KW-1185">Reference proteome</keyword>
<dbReference type="InterPro" id="IPR018866">
    <property type="entry name" value="Znf-4CXXC_R1"/>
</dbReference>
<evidence type="ECO:0000313" key="12">
    <source>
        <dbReference type="EMBL" id="PIA28768.1"/>
    </source>
</evidence>
<dbReference type="PANTHER" id="PTHR31169">
    <property type="entry name" value="OS05G0300700 PROTEIN"/>
    <property type="match status" value="1"/>
</dbReference>
<evidence type="ECO:0000256" key="5">
    <source>
        <dbReference type="ARBA" id="ARBA00022553"/>
    </source>
</evidence>
<keyword evidence="7" id="KW-0805">Transcription regulation</keyword>
<evidence type="ECO:0000256" key="4">
    <source>
        <dbReference type="ARBA" id="ARBA00022499"/>
    </source>
</evidence>
<keyword evidence="9" id="KW-0539">Nucleus</keyword>
<accession>A0A2G5CBV3</accession>
<dbReference type="PANTHER" id="PTHR31169:SF23">
    <property type="entry name" value="OS03G0572250 PROTEIN"/>
    <property type="match status" value="1"/>
</dbReference>
<organism evidence="12 13">
    <name type="scientific">Aquilegia coerulea</name>
    <name type="common">Rocky mountain columbine</name>
    <dbReference type="NCBI Taxonomy" id="218851"/>
    <lineage>
        <taxon>Eukaryota</taxon>
        <taxon>Viridiplantae</taxon>
        <taxon>Streptophyta</taxon>
        <taxon>Embryophyta</taxon>
        <taxon>Tracheophyta</taxon>
        <taxon>Spermatophyta</taxon>
        <taxon>Magnoliopsida</taxon>
        <taxon>Ranunculales</taxon>
        <taxon>Ranunculaceae</taxon>
        <taxon>Thalictroideae</taxon>
        <taxon>Aquilegia</taxon>
    </lineage>
</organism>
<dbReference type="OrthoDB" id="298344at2759"/>
<dbReference type="GO" id="GO:0005737">
    <property type="term" value="C:cytoplasm"/>
    <property type="evidence" value="ECO:0007669"/>
    <property type="project" value="UniProtKB-SubCell"/>
</dbReference>
<dbReference type="STRING" id="218851.A0A2G5CBV3"/>
<dbReference type="EMBL" id="KZ305084">
    <property type="protein sequence ID" value="PIA28768.1"/>
    <property type="molecule type" value="Genomic_DNA"/>
</dbReference>
<dbReference type="InParanoid" id="A0A2G5CBV3"/>
<keyword evidence="4" id="KW-1017">Isopeptide bond</keyword>
<keyword evidence="5" id="KW-0597">Phosphoprotein</keyword>
<dbReference type="AlphaFoldDB" id="A0A2G5CBV3"/>
<dbReference type="Pfam" id="PF10497">
    <property type="entry name" value="zf-4CXXC_R1"/>
    <property type="match status" value="1"/>
</dbReference>
<evidence type="ECO:0000256" key="10">
    <source>
        <dbReference type="SAM" id="MobiDB-lite"/>
    </source>
</evidence>
<evidence type="ECO:0000259" key="11">
    <source>
        <dbReference type="Pfam" id="PF10497"/>
    </source>
</evidence>
<evidence type="ECO:0000256" key="7">
    <source>
        <dbReference type="ARBA" id="ARBA00023015"/>
    </source>
</evidence>